<comment type="caution">
    <text evidence="2">The sequence shown here is derived from an EMBL/GenBank/DDBJ whole genome shotgun (WGS) entry which is preliminary data.</text>
</comment>
<gene>
    <name evidence="3" type="ORF">GCM10007888_01480</name>
    <name evidence="2" type="ORF">MOX02_05960</name>
</gene>
<dbReference type="SUPFAM" id="SSF53335">
    <property type="entry name" value="S-adenosyl-L-methionine-dependent methyltransferases"/>
    <property type="match status" value="1"/>
</dbReference>
<proteinExistence type="predicted"/>
<reference evidence="2 4" key="3">
    <citation type="submission" date="2019-07" db="EMBL/GenBank/DDBJ databases">
        <title>Whole genome shotgun sequence of Methylobacterium oxalidis NBRC 107715.</title>
        <authorList>
            <person name="Hosoyama A."/>
            <person name="Uohara A."/>
            <person name="Ohji S."/>
            <person name="Ichikawa N."/>
        </authorList>
    </citation>
    <scope>NUCLEOTIDE SEQUENCE [LARGE SCALE GENOMIC DNA]</scope>
    <source>
        <strain evidence="2 4">NBRC 107715</strain>
    </source>
</reference>
<name>A0A512IXU1_9HYPH</name>
<dbReference type="Gene3D" id="3.40.50.150">
    <property type="entry name" value="Vaccinia Virus protein VP39"/>
    <property type="match status" value="1"/>
</dbReference>
<dbReference type="Proteomes" id="UP000321960">
    <property type="component" value="Unassembled WGS sequence"/>
</dbReference>
<accession>A0A512IXU1</accession>
<dbReference type="EMBL" id="BJZU01000005">
    <property type="protein sequence ID" value="GEP02558.1"/>
    <property type="molecule type" value="Genomic_DNA"/>
</dbReference>
<sequence>MIAHATGAGRESMIPFTLTSPETGNALRSDTPHSLRDAETGARWPVLDGIPYLRIGREALIAEVLAHLDEEAPGNGREKALVALLADQDDWWTGPPADPADLAALVHGREEATLRDAVRLLGWGRVGDYFLHRWSDPTYLAGLALLEAHWNEPACVFEFACGIGHYLRALQRHGAKVAGADVVFAKLWVARHWVVGEKAQLVCFDAGSPHWPVSGAPVDLVVCNDAFYFLDDKAGLLECLRQNAGDDGWLALSHIHNSDRPGFSAGRAVSAEDIEELFPDALVYDDAELTRALVETRAPAPRLPAEIRSCEAFSVVAGPGMRPAPRSVVDGLSLPREGTQLRLNPLYVPDGAGAYAIRWPSERYEQEYAAQVTYPMRSPGPEALDWVGPPSAPEADRVRRREFVDLPERW</sequence>
<feature type="compositionally biased region" description="Polar residues" evidence="1">
    <location>
        <begin position="17"/>
        <end position="28"/>
    </location>
</feature>
<dbReference type="Pfam" id="PF13489">
    <property type="entry name" value="Methyltransf_23"/>
    <property type="match status" value="1"/>
</dbReference>
<evidence type="ECO:0000313" key="5">
    <source>
        <dbReference type="Proteomes" id="UP001156856"/>
    </source>
</evidence>
<evidence type="ECO:0000256" key="1">
    <source>
        <dbReference type="SAM" id="MobiDB-lite"/>
    </source>
</evidence>
<reference evidence="3" key="4">
    <citation type="submission" date="2023-01" db="EMBL/GenBank/DDBJ databases">
        <title>Draft genome sequence of Methylobacterium oxalidis strain NBRC 107715.</title>
        <authorList>
            <person name="Sun Q."/>
            <person name="Mori K."/>
        </authorList>
    </citation>
    <scope>NUCLEOTIDE SEQUENCE</scope>
    <source>
        <strain evidence="3">NBRC 107715</strain>
    </source>
</reference>
<dbReference type="PANTHER" id="PTHR43861:SF1">
    <property type="entry name" value="TRANS-ACONITATE 2-METHYLTRANSFERASE"/>
    <property type="match status" value="1"/>
</dbReference>
<dbReference type="CDD" id="cd02440">
    <property type="entry name" value="AdoMet_MTases"/>
    <property type="match status" value="1"/>
</dbReference>
<evidence type="ECO:0000313" key="4">
    <source>
        <dbReference type="Proteomes" id="UP000321960"/>
    </source>
</evidence>
<organism evidence="2 4">
    <name type="scientific">Methylobacterium oxalidis</name>
    <dbReference type="NCBI Taxonomy" id="944322"/>
    <lineage>
        <taxon>Bacteria</taxon>
        <taxon>Pseudomonadati</taxon>
        <taxon>Pseudomonadota</taxon>
        <taxon>Alphaproteobacteria</taxon>
        <taxon>Hyphomicrobiales</taxon>
        <taxon>Methylobacteriaceae</taxon>
        <taxon>Methylobacterium</taxon>
    </lineage>
</organism>
<keyword evidence="5" id="KW-1185">Reference proteome</keyword>
<evidence type="ECO:0008006" key="6">
    <source>
        <dbReference type="Google" id="ProtNLM"/>
    </source>
</evidence>
<reference evidence="3" key="1">
    <citation type="journal article" date="2014" name="Int. J. Syst. Evol. Microbiol.">
        <title>Complete genome of a new Firmicutes species belonging to the dominant human colonic microbiota ('Ruminococcus bicirculans') reveals two chromosomes and a selective capacity to utilize plant glucans.</title>
        <authorList>
            <consortium name="NISC Comparative Sequencing Program"/>
            <person name="Wegmann U."/>
            <person name="Louis P."/>
            <person name="Goesmann A."/>
            <person name="Henrissat B."/>
            <person name="Duncan S.H."/>
            <person name="Flint H.J."/>
        </authorList>
    </citation>
    <scope>NUCLEOTIDE SEQUENCE</scope>
    <source>
        <strain evidence="3">NBRC 107715</strain>
    </source>
</reference>
<reference evidence="5" key="2">
    <citation type="journal article" date="2019" name="Int. J. Syst. Evol. Microbiol.">
        <title>The Global Catalogue of Microorganisms (GCM) 10K type strain sequencing project: providing services to taxonomists for standard genome sequencing and annotation.</title>
        <authorList>
            <consortium name="The Broad Institute Genomics Platform"/>
            <consortium name="The Broad Institute Genome Sequencing Center for Infectious Disease"/>
            <person name="Wu L."/>
            <person name="Ma J."/>
        </authorList>
    </citation>
    <scope>NUCLEOTIDE SEQUENCE [LARGE SCALE GENOMIC DNA]</scope>
    <source>
        <strain evidence="5">NBRC 107715</strain>
    </source>
</reference>
<evidence type="ECO:0000313" key="2">
    <source>
        <dbReference type="EMBL" id="GEP02558.1"/>
    </source>
</evidence>
<dbReference type="InterPro" id="IPR029063">
    <property type="entry name" value="SAM-dependent_MTases_sf"/>
</dbReference>
<dbReference type="Proteomes" id="UP001156856">
    <property type="component" value="Unassembled WGS sequence"/>
</dbReference>
<protein>
    <recommendedName>
        <fullName evidence="6">Methyltransferase type 11</fullName>
    </recommendedName>
</protein>
<dbReference type="AlphaFoldDB" id="A0A512IXU1"/>
<feature type="region of interest" description="Disordered" evidence="1">
    <location>
        <begin position="1"/>
        <end position="36"/>
    </location>
</feature>
<dbReference type="EMBL" id="BSPK01000004">
    <property type="protein sequence ID" value="GLS61767.1"/>
    <property type="molecule type" value="Genomic_DNA"/>
</dbReference>
<evidence type="ECO:0000313" key="3">
    <source>
        <dbReference type="EMBL" id="GLS61767.1"/>
    </source>
</evidence>
<dbReference type="PANTHER" id="PTHR43861">
    <property type="entry name" value="TRANS-ACONITATE 2-METHYLTRANSFERASE-RELATED"/>
    <property type="match status" value="1"/>
</dbReference>